<comment type="catalytic activity">
    <reaction evidence="1">
        <text>N-terminal L-alanyl-[ribosomal protein bS18] + acetyl-CoA = N-terminal N(alpha)-acetyl-L-alanyl-[ribosomal protein bS18] + CoA + H(+)</text>
        <dbReference type="Rhea" id="RHEA:43756"/>
        <dbReference type="Rhea" id="RHEA-COMP:10676"/>
        <dbReference type="Rhea" id="RHEA-COMP:10677"/>
        <dbReference type="ChEBI" id="CHEBI:15378"/>
        <dbReference type="ChEBI" id="CHEBI:57287"/>
        <dbReference type="ChEBI" id="CHEBI:57288"/>
        <dbReference type="ChEBI" id="CHEBI:64718"/>
        <dbReference type="ChEBI" id="CHEBI:83683"/>
        <dbReference type="EC" id="2.3.1.266"/>
    </reaction>
</comment>
<protein>
    <recommendedName>
        <fullName evidence="1">[Ribosomal protein bS18]-alanine N-acetyltransferase</fullName>
        <ecNumber evidence="1">2.3.1.266</ecNumber>
    </recommendedName>
</protein>
<dbReference type="InterPro" id="IPR006464">
    <property type="entry name" value="AcTrfase_RimI/Ard1"/>
</dbReference>
<dbReference type="EC" id="2.3.1.266" evidence="1"/>
<reference evidence="3 4" key="1">
    <citation type="submission" date="2023-10" db="EMBL/GenBank/DDBJ databases">
        <title>Veillonella sp. nov., isolated from a pig farm feces dump.</title>
        <authorList>
            <person name="Chang Y.-H."/>
        </authorList>
    </citation>
    <scope>NUCLEOTIDE SEQUENCE [LARGE SCALE GENOMIC DNA]</scope>
    <source>
        <strain evidence="3 4">YH-vei2233</strain>
    </source>
</reference>
<dbReference type="RefSeq" id="WP_317329691.1">
    <property type="nucleotide sequence ID" value="NZ_JAWJZA010000001.1"/>
</dbReference>
<dbReference type="PROSITE" id="PS51186">
    <property type="entry name" value="GNAT"/>
    <property type="match status" value="1"/>
</dbReference>
<keyword evidence="4" id="KW-1185">Reference proteome</keyword>
<gene>
    <name evidence="3" type="primary">rimI</name>
    <name evidence="3" type="ORF">RVY80_03470</name>
</gene>
<evidence type="ECO:0000313" key="4">
    <source>
        <dbReference type="Proteomes" id="UP001272515"/>
    </source>
</evidence>
<accession>A0ABU3Z7M6</accession>
<comment type="function">
    <text evidence="1">Acetylates the N-terminal alanine of ribosomal protein bS18.</text>
</comment>
<sequence>MIIRLAEVSDAEEIFDIEEECFSIPWSMDSIVNELENPGHKLYFVVEENKQLLAYAGVWLVADEGQITNVAVRTCARREGYGAMLVRKLVKECFKRGVAEIFLEVRVSNVAAMSLYRRLGFTVKGLRKHYYQEPVEDAYIMSLIKEDVQ</sequence>
<dbReference type="Gene3D" id="3.40.630.30">
    <property type="match status" value="1"/>
</dbReference>
<organism evidence="3 4">
    <name type="scientific">Veillonella absiana</name>
    <dbReference type="NCBI Taxonomy" id="3079305"/>
    <lineage>
        <taxon>Bacteria</taxon>
        <taxon>Bacillati</taxon>
        <taxon>Bacillota</taxon>
        <taxon>Negativicutes</taxon>
        <taxon>Veillonellales</taxon>
        <taxon>Veillonellaceae</taxon>
        <taxon>Veillonella</taxon>
    </lineage>
</organism>
<dbReference type="Pfam" id="PF00583">
    <property type="entry name" value="Acetyltransf_1"/>
    <property type="match status" value="1"/>
</dbReference>
<dbReference type="Proteomes" id="UP001272515">
    <property type="component" value="Unassembled WGS sequence"/>
</dbReference>
<dbReference type="NCBIfam" id="TIGR01575">
    <property type="entry name" value="rimI"/>
    <property type="match status" value="1"/>
</dbReference>
<evidence type="ECO:0000256" key="1">
    <source>
        <dbReference type="RuleBase" id="RU363094"/>
    </source>
</evidence>
<dbReference type="PANTHER" id="PTHR47542:SF2">
    <property type="entry name" value="ACYL-COA N-ACYLTRANSFERASES (NAT) SUPERFAMILY PROTEIN"/>
    <property type="match status" value="1"/>
</dbReference>
<comment type="similarity">
    <text evidence="1">Belongs to the acetyltransferase family. RimI subfamily.</text>
</comment>
<dbReference type="CDD" id="cd04301">
    <property type="entry name" value="NAT_SF"/>
    <property type="match status" value="1"/>
</dbReference>
<keyword evidence="3" id="KW-0012">Acyltransferase</keyword>
<dbReference type="SUPFAM" id="SSF55729">
    <property type="entry name" value="Acyl-CoA N-acyltransferases (Nat)"/>
    <property type="match status" value="1"/>
</dbReference>
<dbReference type="InterPro" id="IPR016181">
    <property type="entry name" value="Acyl_CoA_acyltransferase"/>
</dbReference>
<dbReference type="GO" id="GO:0005840">
    <property type="term" value="C:ribosome"/>
    <property type="evidence" value="ECO:0007669"/>
    <property type="project" value="UniProtKB-KW"/>
</dbReference>
<dbReference type="InterPro" id="IPR000182">
    <property type="entry name" value="GNAT_dom"/>
</dbReference>
<name>A0ABU3Z7M6_9FIRM</name>
<proteinExistence type="inferred from homology"/>
<evidence type="ECO:0000313" key="3">
    <source>
        <dbReference type="EMBL" id="MDV5087907.1"/>
    </source>
</evidence>
<keyword evidence="3" id="KW-0808">Transferase</keyword>
<comment type="subcellular location">
    <subcellularLocation>
        <location evidence="1">Cytoplasm</location>
    </subcellularLocation>
</comment>
<dbReference type="EMBL" id="JAWJZB010000003">
    <property type="protein sequence ID" value="MDV5087907.1"/>
    <property type="molecule type" value="Genomic_DNA"/>
</dbReference>
<evidence type="ECO:0000259" key="2">
    <source>
        <dbReference type="PROSITE" id="PS51186"/>
    </source>
</evidence>
<keyword evidence="3" id="KW-0687">Ribonucleoprotein</keyword>
<keyword evidence="3" id="KW-0689">Ribosomal protein</keyword>
<dbReference type="GO" id="GO:0008999">
    <property type="term" value="F:protein-N-terminal-alanine acetyltransferase activity"/>
    <property type="evidence" value="ECO:0007669"/>
    <property type="project" value="UniProtKB-EC"/>
</dbReference>
<comment type="caution">
    <text evidence="3">The sequence shown here is derived from an EMBL/GenBank/DDBJ whole genome shotgun (WGS) entry which is preliminary data.</text>
</comment>
<keyword evidence="1" id="KW-0963">Cytoplasm</keyword>
<feature type="domain" description="N-acetyltransferase" evidence="2">
    <location>
        <begin position="1"/>
        <end position="146"/>
    </location>
</feature>
<dbReference type="PANTHER" id="PTHR47542">
    <property type="entry name" value="ACYL-COA N-ACYLTRANSFERASES (NAT) SUPERFAMILY PROTEIN"/>
    <property type="match status" value="1"/>
</dbReference>